<dbReference type="CDD" id="cd01421">
    <property type="entry name" value="IMPCH"/>
    <property type="match status" value="1"/>
</dbReference>
<dbReference type="PANTHER" id="PTHR11692">
    <property type="entry name" value="BIFUNCTIONAL PURINE BIOSYNTHESIS PROTEIN PURH"/>
    <property type="match status" value="1"/>
</dbReference>
<evidence type="ECO:0000256" key="2">
    <source>
        <dbReference type="ARBA" id="ARBA00022755"/>
    </source>
</evidence>
<dbReference type="AlphaFoldDB" id="A0A6H3F9Z8"/>
<evidence type="ECO:0000313" key="6">
    <source>
        <dbReference type="EMBL" id="TBH78964.1"/>
    </source>
</evidence>
<evidence type="ECO:0000256" key="3">
    <source>
        <dbReference type="ARBA" id="ARBA00022801"/>
    </source>
</evidence>
<dbReference type="GO" id="GO:0004643">
    <property type="term" value="F:phosphoribosylaminoimidazolecarboxamide formyltransferase activity"/>
    <property type="evidence" value="ECO:0007669"/>
    <property type="project" value="InterPro"/>
</dbReference>
<dbReference type="RefSeq" id="WP_118230444.1">
    <property type="nucleotide sequence ID" value="NZ_DBFBQU010000024.1"/>
</dbReference>
<sequence length="196" mass="21231">MENLPIRRAILSVTDKSGLVDLATFLTSRGVELVSTGGTQKALEAAGLPVTAVSTVTGFPEILGGRVKTLHPKIHAGILASKDDPAHMQTLTEKGIRPFDLVCVNLYDFAGAVERNLSLEDAVEEIDIGGPCMLRAAAKNFHSVLVLSSPQWYGAAMDELRNKDMNVGLEFRQIMASRAFEATSRYDALITSYLRP</sequence>
<accession>A0A6H3F9Z8</accession>
<keyword evidence="3 6" id="KW-0378">Hydrolase</keyword>
<keyword evidence="1" id="KW-0808">Transferase</keyword>
<dbReference type="Pfam" id="PF02142">
    <property type="entry name" value="MGS"/>
    <property type="match status" value="1"/>
</dbReference>
<evidence type="ECO:0000256" key="4">
    <source>
        <dbReference type="ARBA" id="ARBA00023268"/>
    </source>
</evidence>
<reference evidence="6 7" key="1">
    <citation type="submission" date="2018-12" db="EMBL/GenBank/DDBJ databases">
        <title>First genome draft of Desulfovibrio legallis sp. nov.</title>
        <authorList>
            <person name="Ben Dhia O."/>
            <person name="Najjari A."/>
            <person name="Ferjani R."/>
            <person name="Fhoula I."/>
            <person name="Fardeau M.-L."/>
            <person name="Boudabbous A."/>
            <person name="Ouzari H.I."/>
        </authorList>
    </citation>
    <scope>NUCLEOTIDE SEQUENCE [LARGE SCALE GENOMIC DNA]</scope>
    <source>
        <strain evidence="6 7">H1T</strain>
    </source>
</reference>
<proteinExistence type="predicted"/>
<evidence type="ECO:0000256" key="1">
    <source>
        <dbReference type="ARBA" id="ARBA00022679"/>
    </source>
</evidence>
<organism evidence="6 7">
    <name type="scientific">Desulfovibrio legallii</name>
    <dbReference type="NCBI Taxonomy" id="571438"/>
    <lineage>
        <taxon>Bacteria</taxon>
        <taxon>Pseudomonadati</taxon>
        <taxon>Thermodesulfobacteriota</taxon>
        <taxon>Desulfovibrionia</taxon>
        <taxon>Desulfovibrionales</taxon>
        <taxon>Desulfovibrionaceae</taxon>
        <taxon>Desulfovibrio</taxon>
    </lineage>
</organism>
<dbReference type="EMBL" id="SIXC01000011">
    <property type="protein sequence ID" value="TBH78964.1"/>
    <property type="molecule type" value="Genomic_DNA"/>
</dbReference>
<dbReference type="Gene3D" id="3.40.50.1380">
    <property type="entry name" value="Methylglyoxal synthase-like domain"/>
    <property type="match status" value="1"/>
</dbReference>
<evidence type="ECO:0000313" key="7">
    <source>
        <dbReference type="Proteomes" id="UP000292919"/>
    </source>
</evidence>
<dbReference type="Pfam" id="PF01808">
    <property type="entry name" value="AICARFT_IMPCHas"/>
    <property type="match status" value="1"/>
</dbReference>
<dbReference type="Proteomes" id="UP000292919">
    <property type="component" value="Unassembled WGS sequence"/>
</dbReference>
<dbReference type="PROSITE" id="PS51855">
    <property type="entry name" value="MGS"/>
    <property type="match status" value="1"/>
</dbReference>
<dbReference type="GO" id="GO:0005829">
    <property type="term" value="C:cytosol"/>
    <property type="evidence" value="ECO:0007669"/>
    <property type="project" value="TreeGrafter"/>
</dbReference>
<dbReference type="SUPFAM" id="SSF52335">
    <property type="entry name" value="Methylglyoxal synthase-like"/>
    <property type="match status" value="1"/>
</dbReference>
<dbReference type="InterPro" id="IPR002695">
    <property type="entry name" value="PurH-like"/>
</dbReference>
<dbReference type="GO" id="GO:0003937">
    <property type="term" value="F:IMP cyclohydrolase activity"/>
    <property type="evidence" value="ECO:0007669"/>
    <property type="project" value="InterPro"/>
</dbReference>
<keyword evidence="4" id="KW-0511">Multifunctional enzyme</keyword>
<dbReference type="InterPro" id="IPR011607">
    <property type="entry name" value="MGS-like_dom"/>
</dbReference>
<dbReference type="PANTHER" id="PTHR11692:SF0">
    <property type="entry name" value="BIFUNCTIONAL PURINE BIOSYNTHESIS PROTEIN ATIC"/>
    <property type="match status" value="1"/>
</dbReference>
<dbReference type="SMART" id="SM00851">
    <property type="entry name" value="MGS"/>
    <property type="match status" value="1"/>
</dbReference>
<keyword evidence="7" id="KW-1185">Reference proteome</keyword>
<dbReference type="FunFam" id="3.40.50.1380:FF:000001">
    <property type="entry name" value="Bifunctional purine biosynthesis protein PurH"/>
    <property type="match status" value="1"/>
</dbReference>
<evidence type="ECO:0000259" key="5">
    <source>
        <dbReference type="PROSITE" id="PS51855"/>
    </source>
</evidence>
<keyword evidence="2" id="KW-0658">Purine biosynthesis</keyword>
<name>A0A6H3F9Z8_9BACT</name>
<protein>
    <submittedName>
        <fullName evidence="6">IMP cyclohydrolase</fullName>
    </submittedName>
</protein>
<dbReference type="GO" id="GO:0006189">
    <property type="term" value="P:'de novo' IMP biosynthetic process"/>
    <property type="evidence" value="ECO:0007669"/>
    <property type="project" value="TreeGrafter"/>
</dbReference>
<gene>
    <name evidence="6" type="ORF">EB812_09065</name>
</gene>
<comment type="caution">
    <text evidence="6">The sequence shown here is derived from an EMBL/GenBank/DDBJ whole genome shotgun (WGS) entry which is preliminary data.</text>
</comment>
<dbReference type="InterPro" id="IPR036914">
    <property type="entry name" value="MGS-like_dom_sf"/>
</dbReference>
<feature type="domain" description="MGS-like" evidence="5">
    <location>
        <begin position="1"/>
        <end position="148"/>
    </location>
</feature>